<comment type="similarity">
    <text evidence="3 12">Belongs to the TPP enzyme family.</text>
</comment>
<dbReference type="GO" id="GO:0050660">
    <property type="term" value="F:flavin adenine dinucleotide binding"/>
    <property type="evidence" value="ECO:0007669"/>
    <property type="project" value="InterPro"/>
</dbReference>
<evidence type="ECO:0000256" key="7">
    <source>
        <dbReference type="ARBA" id="ARBA00022723"/>
    </source>
</evidence>
<dbReference type="GO" id="GO:0003984">
    <property type="term" value="F:acetolactate synthase activity"/>
    <property type="evidence" value="ECO:0007669"/>
    <property type="project" value="UniProtKB-EC"/>
</dbReference>
<dbReference type="FunFam" id="3.40.50.1220:FF:000008">
    <property type="entry name" value="Acetolactate synthase"/>
    <property type="match status" value="1"/>
</dbReference>
<dbReference type="PANTHER" id="PTHR18968:SF13">
    <property type="entry name" value="ACETOLACTATE SYNTHASE CATALYTIC SUBUNIT, MITOCHONDRIAL"/>
    <property type="match status" value="1"/>
</dbReference>
<sequence length="683" mass="74098">MLASTLRAQLARKSITRALQQSSKLAVISTIRCKSSSSQNIITEGRPQPSPAFDTASSATSKPSPLKLKTHRHANVNTKMDDSMIGFTGGQIFHEMMKRHKVDTVFGYPGGAILPVYDAIYNSKAFKFVLPKHEQGAGHMAEGYARASGKPGVVLVTSGPGATNVITPMADALADGVPLVVFTGQVPTSAIGTDAFQEADVVGISRSCSKWNVMVKSVAELPRRINEAFEIATTGRPGPVLVDLPKDVTAAILKEAIPISSTIPSNTLSKITAPETTEYTAKCIERSAKLLAKAKKPVLYVGAGILNSPDGPAKLRELSEKAQIPVTTTLQALGAFNQHDEKSLDMLGMHGSAVANMAMQEADLIIALGARFDDRVTGNVSKFAPGAKLAAAENRGGIIHFEISPKNINKVVEATEAIEGDVTANLEVFNDLVAEVKERPEWFAQIKEWKERYPYSYQLETPGSKIKPQTLIKEIDTQATLLDKEVIVTTGVGQHQMWAAQHFIWKNPRTFITSGGLGTMGYGLPAAIGAQVAKPDAVVIDIDGDASFNMTLTELSSAVQAGAPVKVVVLNNEEQGMVTQWQSLFYEHRYSHTHQANPDFMKLADAMHVKGIRVTKQEELKDSVAEFLSYSDGPVLMEVMVEKKVPVLPMVPAGKGLHEFIEFDPEFEKEQNELRHKRTNGKY</sequence>
<dbReference type="InterPro" id="IPR029035">
    <property type="entry name" value="DHS-like_NAD/FAD-binding_dom"/>
</dbReference>
<dbReference type="AlphaFoldDB" id="A0A9W6YU31"/>
<evidence type="ECO:0000256" key="4">
    <source>
        <dbReference type="ARBA" id="ARBA00013145"/>
    </source>
</evidence>
<dbReference type="SUPFAM" id="SSF52467">
    <property type="entry name" value="DHS-like NAD/FAD-binding domain"/>
    <property type="match status" value="1"/>
</dbReference>
<evidence type="ECO:0000256" key="1">
    <source>
        <dbReference type="ARBA" id="ARBA00004974"/>
    </source>
</evidence>
<dbReference type="GO" id="GO:0009097">
    <property type="term" value="P:isoleucine biosynthetic process"/>
    <property type="evidence" value="ECO:0007669"/>
    <property type="project" value="TreeGrafter"/>
</dbReference>
<dbReference type="InterPro" id="IPR029061">
    <property type="entry name" value="THDP-binding"/>
</dbReference>
<dbReference type="GO" id="GO:0030976">
    <property type="term" value="F:thiamine pyrophosphate binding"/>
    <property type="evidence" value="ECO:0007669"/>
    <property type="project" value="UniProtKB-UniRule"/>
</dbReference>
<comment type="cofactor">
    <cofactor evidence="12">
        <name>thiamine diphosphate</name>
        <dbReference type="ChEBI" id="CHEBI:58937"/>
    </cofactor>
    <text evidence="12">Binds 1 thiamine pyrophosphate per subunit.</text>
</comment>
<comment type="pathway">
    <text evidence="1 12">Amino-acid biosynthesis; L-isoleucine biosynthesis; L-isoleucine from 2-oxobutanoate: step 1/4.</text>
</comment>
<evidence type="ECO:0000259" key="14">
    <source>
        <dbReference type="Pfam" id="PF00205"/>
    </source>
</evidence>
<keyword evidence="9" id="KW-0809">Transit peptide</keyword>
<comment type="cofactor">
    <cofactor evidence="12">
        <name>Mg(2+)</name>
        <dbReference type="ChEBI" id="CHEBI:18420"/>
    </cofactor>
    <text evidence="12">Binds 1 Mg(2+) ion per subunit.</text>
</comment>
<reference evidence="17" key="1">
    <citation type="submission" date="2023-04" db="EMBL/GenBank/DDBJ databases">
        <title>Ambrosiozyma monospora NBRC 1965.</title>
        <authorList>
            <person name="Ichikawa N."/>
            <person name="Sato H."/>
            <person name="Tonouchi N."/>
        </authorList>
    </citation>
    <scope>NUCLEOTIDE SEQUENCE</scope>
    <source>
        <strain evidence="17">NBRC 1965</strain>
    </source>
</reference>
<dbReference type="GO" id="GO:0009099">
    <property type="term" value="P:L-valine biosynthetic process"/>
    <property type="evidence" value="ECO:0007669"/>
    <property type="project" value="TreeGrafter"/>
</dbReference>
<gene>
    <name evidence="17" type="ORF">Amon01_000191500</name>
</gene>
<evidence type="ECO:0000256" key="8">
    <source>
        <dbReference type="ARBA" id="ARBA00022842"/>
    </source>
</evidence>
<keyword evidence="6 12" id="KW-0808">Transferase</keyword>
<dbReference type="GO" id="GO:0000287">
    <property type="term" value="F:magnesium ion binding"/>
    <property type="evidence" value="ECO:0007669"/>
    <property type="project" value="UniProtKB-UniRule"/>
</dbReference>
<evidence type="ECO:0000256" key="13">
    <source>
        <dbReference type="SAM" id="MobiDB-lite"/>
    </source>
</evidence>
<evidence type="ECO:0000256" key="10">
    <source>
        <dbReference type="ARBA" id="ARBA00023052"/>
    </source>
</evidence>
<keyword evidence="8 12" id="KW-0460">Magnesium</keyword>
<feature type="domain" description="Thiamine pyrophosphate enzyme TPP-binding" evidence="15">
    <location>
        <begin position="491"/>
        <end position="639"/>
    </location>
</feature>
<evidence type="ECO:0000256" key="2">
    <source>
        <dbReference type="ARBA" id="ARBA00005025"/>
    </source>
</evidence>
<accession>A0A9W6YU31</accession>
<evidence type="ECO:0000256" key="11">
    <source>
        <dbReference type="ARBA" id="ARBA00023304"/>
    </source>
</evidence>
<evidence type="ECO:0000256" key="3">
    <source>
        <dbReference type="ARBA" id="ARBA00007812"/>
    </source>
</evidence>
<evidence type="ECO:0000259" key="16">
    <source>
        <dbReference type="Pfam" id="PF02776"/>
    </source>
</evidence>
<keyword evidence="10 12" id="KW-0786">Thiamine pyrophosphate</keyword>
<dbReference type="SUPFAM" id="SSF52518">
    <property type="entry name" value="Thiamin diphosphate-binding fold (THDP-binding)"/>
    <property type="match status" value="2"/>
</dbReference>
<name>A0A9W6YU31_AMBMO</name>
<dbReference type="EC" id="2.2.1.6" evidence="4 12"/>
<dbReference type="FunFam" id="3.40.50.970:FF:000053">
    <property type="entry name" value="Acetolactate synthase, mitochondrial"/>
    <property type="match status" value="1"/>
</dbReference>
<dbReference type="Pfam" id="PF00205">
    <property type="entry name" value="TPP_enzyme_M"/>
    <property type="match status" value="1"/>
</dbReference>
<evidence type="ECO:0000313" key="18">
    <source>
        <dbReference type="Proteomes" id="UP001165063"/>
    </source>
</evidence>
<comment type="pathway">
    <text evidence="2 12">Amino-acid biosynthesis; L-valine biosynthesis; L-valine from pyruvate: step 1/4.</text>
</comment>
<dbReference type="Pfam" id="PF02775">
    <property type="entry name" value="TPP_enzyme_C"/>
    <property type="match status" value="1"/>
</dbReference>
<dbReference type="CDD" id="cd07035">
    <property type="entry name" value="TPP_PYR_POX_like"/>
    <property type="match status" value="1"/>
</dbReference>
<keyword evidence="11 12" id="KW-0100">Branched-chain amino acid biosynthesis</keyword>
<dbReference type="EMBL" id="BSXU01000631">
    <property type="protein sequence ID" value="GMG21330.1"/>
    <property type="molecule type" value="Genomic_DNA"/>
</dbReference>
<dbReference type="Pfam" id="PF02776">
    <property type="entry name" value="TPP_enzyme_N"/>
    <property type="match status" value="1"/>
</dbReference>
<dbReference type="InterPro" id="IPR045229">
    <property type="entry name" value="TPP_enz"/>
</dbReference>
<dbReference type="InterPro" id="IPR012846">
    <property type="entry name" value="Acetolactate_synth_lsu"/>
</dbReference>
<dbReference type="GO" id="GO:0005948">
    <property type="term" value="C:acetolactate synthase complex"/>
    <property type="evidence" value="ECO:0007669"/>
    <property type="project" value="TreeGrafter"/>
</dbReference>
<dbReference type="PANTHER" id="PTHR18968">
    <property type="entry name" value="THIAMINE PYROPHOSPHATE ENZYMES"/>
    <property type="match status" value="1"/>
</dbReference>
<dbReference type="InterPro" id="IPR039368">
    <property type="entry name" value="AHAS_TPP"/>
</dbReference>
<feature type="domain" description="Thiamine pyrophosphate enzyme N-terminal TPP-binding" evidence="16">
    <location>
        <begin position="88"/>
        <end position="202"/>
    </location>
</feature>
<keyword evidence="18" id="KW-1185">Reference proteome</keyword>
<protein>
    <recommendedName>
        <fullName evidence="4 12">Acetolactate synthase</fullName>
        <ecNumber evidence="4 12">2.2.1.6</ecNumber>
    </recommendedName>
</protein>
<dbReference type="GO" id="GO:0005739">
    <property type="term" value="C:mitochondrion"/>
    <property type="evidence" value="ECO:0007669"/>
    <property type="project" value="TreeGrafter"/>
</dbReference>
<evidence type="ECO:0000256" key="6">
    <source>
        <dbReference type="ARBA" id="ARBA00022679"/>
    </source>
</evidence>
<dbReference type="CDD" id="cd02015">
    <property type="entry name" value="TPP_AHAS"/>
    <property type="match status" value="1"/>
</dbReference>
<evidence type="ECO:0000256" key="12">
    <source>
        <dbReference type="RuleBase" id="RU003591"/>
    </source>
</evidence>
<dbReference type="NCBIfam" id="TIGR00118">
    <property type="entry name" value="acolac_lg"/>
    <property type="match status" value="1"/>
</dbReference>
<dbReference type="OrthoDB" id="16262at2759"/>
<evidence type="ECO:0000259" key="15">
    <source>
        <dbReference type="Pfam" id="PF02775"/>
    </source>
</evidence>
<dbReference type="Proteomes" id="UP001165063">
    <property type="component" value="Unassembled WGS sequence"/>
</dbReference>
<evidence type="ECO:0000256" key="9">
    <source>
        <dbReference type="ARBA" id="ARBA00022946"/>
    </source>
</evidence>
<evidence type="ECO:0000256" key="5">
    <source>
        <dbReference type="ARBA" id="ARBA00022605"/>
    </source>
</evidence>
<feature type="domain" description="Thiamine pyrophosphate enzyme central" evidence="14">
    <location>
        <begin position="284"/>
        <end position="427"/>
    </location>
</feature>
<dbReference type="PROSITE" id="PS00187">
    <property type="entry name" value="TPP_ENZYMES"/>
    <property type="match status" value="1"/>
</dbReference>
<keyword evidence="5 12" id="KW-0028">Amino-acid biosynthesis</keyword>
<dbReference type="InterPro" id="IPR011766">
    <property type="entry name" value="TPP_enzyme_TPP-bd"/>
</dbReference>
<dbReference type="FunFam" id="3.40.50.970:FF:000007">
    <property type="entry name" value="Acetolactate synthase"/>
    <property type="match status" value="1"/>
</dbReference>
<feature type="region of interest" description="Disordered" evidence="13">
    <location>
        <begin position="38"/>
        <end position="65"/>
    </location>
</feature>
<organism evidence="17 18">
    <name type="scientific">Ambrosiozyma monospora</name>
    <name type="common">Yeast</name>
    <name type="synonym">Endomycopsis monosporus</name>
    <dbReference type="NCBI Taxonomy" id="43982"/>
    <lineage>
        <taxon>Eukaryota</taxon>
        <taxon>Fungi</taxon>
        <taxon>Dikarya</taxon>
        <taxon>Ascomycota</taxon>
        <taxon>Saccharomycotina</taxon>
        <taxon>Pichiomycetes</taxon>
        <taxon>Pichiales</taxon>
        <taxon>Pichiaceae</taxon>
        <taxon>Ambrosiozyma</taxon>
    </lineage>
</organism>
<dbReference type="InterPro" id="IPR012001">
    <property type="entry name" value="Thiamin_PyroP_enz_TPP-bd_dom"/>
</dbReference>
<dbReference type="InterPro" id="IPR000399">
    <property type="entry name" value="TPP-bd_CS"/>
</dbReference>
<comment type="caution">
    <text evidence="17">The sequence shown here is derived from an EMBL/GenBank/DDBJ whole genome shotgun (WGS) entry which is preliminary data.</text>
</comment>
<proteinExistence type="inferred from homology"/>
<evidence type="ECO:0000313" key="17">
    <source>
        <dbReference type="EMBL" id="GMG21330.1"/>
    </source>
</evidence>
<dbReference type="Gene3D" id="3.40.50.1220">
    <property type="entry name" value="TPP-binding domain"/>
    <property type="match status" value="1"/>
</dbReference>
<comment type="catalytic activity">
    <reaction evidence="12">
        <text>2 pyruvate + H(+) = (2S)-2-acetolactate + CO2</text>
        <dbReference type="Rhea" id="RHEA:25249"/>
        <dbReference type="ChEBI" id="CHEBI:15361"/>
        <dbReference type="ChEBI" id="CHEBI:15378"/>
        <dbReference type="ChEBI" id="CHEBI:16526"/>
        <dbReference type="ChEBI" id="CHEBI:58476"/>
        <dbReference type="EC" id="2.2.1.6"/>
    </reaction>
</comment>
<dbReference type="Gene3D" id="3.40.50.970">
    <property type="match status" value="2"/>
</dbReference>
<dbReference type="InterPro" id="IPR012000">
    <property type="entry name" value="Thiamin_PyroP_enz_cen_dom"/>
</dbReference>
<keyword evidence="7 12" id="KW-0479">Metal-binding</keyword>